<organism evidence="1 2">
    <name type="scientific">Thermophagus xiamenensis</name>
    <dbReference type="NCBI Taxonomy" id="385682"/>
    <lineage>
        <taxon>Bacteria</taxon>
        <taxon>Pseudomonadati</taxon>
        <taxon>Bacteroidota</taxon>
        <taxon>Bacteroidia</taxon>
        <taxon>Marinilabiliales</taxon>
        <taxon>Marinilabiliaceae</taxon>
        <taxon>Thermophagus</taxon>
    </lineage>
</organism>
<dbReference type="InParanoid" id="A0A1I2ENC2"/>
<protein>
    <submittedName>
        <fullName evidence="1">Uncharacterized protein</fullName>
    </submittedName>
</protein>
<gene>
    <name evidence="1" type="ORF">SAMN05444380_12329</name>
</gene>
<evidence type="ECO:0000313" key="2">
    <source>
        <dbReference type="Proteomes" id="UP000181976"/>
    </source>
</evidence>
<name>A0A1I2ENC2_9BACT</name>
<reference evidence="1 2" key="1">
    <citation type="submission" date="2016-10" db="EMBL/GenBank/DDBJ databases">
        <authorList>
            <person name="de Groot N.N."/>
        </authorList>
    </citation>
    <scope>NUCLEOTIDE SEQUENCE [LARGE SCALE GENOMIC DNA]</scope>
    <source>
        <strain evidence="1 2">DSM 19012</strain>
    </source>
</reference>
<proteinExistence type="predicted"/>
<evidence type="ECO:0000313" key="1">
    <source>
        <dbReference type="EMBL" id="SFE93851.1"/>
    </source>
</evidence>
<dbReference type="EMBL" id="FONA01000023">
    <property type="protein sequence ID" value="SFE93851.1"/>
    <property type="molecule type" value="Genomic_DNA"/>
</dbReference>
<dbReference type="Proteomes" id="UP000181976">
    <property type="component" value="Unassembled WGS sequence"/>
</dbReference>
<sequence length="44" mass="5270">MGTVIYPLLSVKLIFEEQYICLYLWLQCIVSNHFAFKKIEFSKI</sequence>
<accession>A0A1I2ENC2</accession>
<dbReference type="AlphaFoldDB" id="A0A1I2ENC2"/>
<keyword evidence="2" id="KW-1185">Reference proteome</keyword>